<accession>A0A840TIS8</accession>
<comment type="similarity">
    <text evidence="1 3">Belongs to the short-chain dehydrogenases/reductases (SDR) family.</text>
</comment>
<gene>
    <name evidence="4" type="ORF">HNQ92_002229</name>
</gene>
<evidence type="ECO:0000313" key="5">
    <source>
        <dbReference type="Proteomes" id="UP000557307"/>
    </source>
</evidence>
<dbReference type="PRINTS" id="PR00080">
    <property type="entry name" value="SDRFAMILY"/>
</dbReference>
<reference evidence="4 5" key="1">
    <citation type="submission" date="2020-08" db="EMBL/GenBank/DDBJ databases">
        <title>Genomic Encyclopedia of Type Strains, Phase IV (KMG-IV): sequencing the most valuable type-strain genomes for metagenomic binning, comparative biology and taxonomic classification.</title>
        <authorList>
            <person name="Goeker M."/>
        </authorList>
    </citation>
    <scope>NUCLEOTIDE SEQUENCE [LARGE SCALE GENOMIC DNA]</scope>
    <source>
        <strain evidence="4 5">DSM 105074</strain>
    </source>
</reference>
<proteinExistence type="inferred from homology"/>
<dbReference type="PANTHER" id="PTHR43669">
    <property type="entry name" value="5-KETO-D-GLUCONATE 5-REDUCTASE"/>
    <property type="match status" value="1"/>
</dbReference>
<sequence>MKKLEKAVAIVTGGSEGFGKGIAQALLAEGCTVWITARRAEKLFDVAEEIGAKALVADATSPADWDRVFATVLAESGRLDILVNNAGGGIAISPISEQSDEDIVQSIQVNLVAAILGSKRAAKVMQAQRSGTIISVSSVCAVQAWEGWGIYAAAKAGLNQFSKSLYVELRPHHVRATVLVPSWGATGFQESSHIPSFEESIAAQAISPQDMGRVVVDICTLPAHLVVPELTLLPLIQEIVPY</sequence>
<name>A0A840TIS8_9BACT</name>
<dbReference type="PRINTS" id="PR00081">
    <property type="entry name" value="GDHRDH"/>
</dbReference>
<keyword evidence="2" id="KW-0560">Oxidoreductase</keyword>
<comment type="caution">
    <text evidence="4">The sequence shown here is derived from an EMBL/GenBank/DDBJ whole genome shotgun (WGS) entry which is preliminary data.</text>
</comment>
<evidence type="ECO:0000256" key="3">
    <source>
        <dbReference type="RuleBase" id="RU000363"/>
    </source>
</evidence>
<dbReference type="InterPro" id="IPR036291">
    <property type="entry name" value="NAD(P)-bd_dom_sf"/>
</dbReference>
<dbReference type="Gene3D" id="3.40.50.720">
    <property type="entry name" value="NAD(P)-binding Rossmann-like Domain"/>
    <property type="match status" value="1"/>
</dbReference>
<dbReference type="AlphaFoldDB" id="A0A840TIS8"/>
<protein>
    <submittedName>
        <fullName evidence="4">NAD(P)-dependent dehydrogenase (Short-subunit alcohol dehydrogenase family)</fullName>
    </submittedName>
</protein>
<keyword evidence="5" id="KW-1185">Reference proteome</keyword>
<evidence type="ECO:0000256" key="1">
    <source>
        <dbReference type="ARBA" id="ARBA00006484"/>
    </source>
</evidence>
<dbReference type="GO" id="GO:0016491">
    <property type="term" value="F:oxidoreductase activity"/>
    <property type="evidence" value="ECO:0007669"/>
    <property type="project" value="UniProtKB-KW"/>
</dbReference>
<dbReference type="SUPFAM" id="SSF51735">
    <property type="entry name" value="NAD(P)-binding Rossmann-fold domains"/>
    <property type="match status" value="1"/>
</dbReference>
<dbReference type="Proteomes" id="UP000557307">
    <property type="component" value="Unassembled WGS sequence"/>
</dbReference>
<dbReference type="CDD" id="cd05233">
    <property type="entry name" value="SDR_c"/>
    <property type="match status" value="1"/>
</dbReference>
<dbReference type="PANTHER" id="PTHR43669:SF3">
    <property type="entry name" value="ALCOHOL DEHYDROGENASE, PUTATIVE (AFU_ORTHOLOGUE AFUA_3G03445)-RELATED"/>
    <property type="match status" value="1"/>
</dbReference>
<dbReference type="EMBL" id="JACHGF010000003">
    <property type="protein sequence ID" value="MBB5284086.1"/>
    <property type="molecule type" value="Genomic_DNA"/>
</dbReference>
<organism evidence="4 5">
    <name type="scientific">Rhabdobacter roseus</name>
    <dbReference type="NCBI Taxonomy" id="1655419"/>
    <lineage>
        <taxon>Bacteria</taxon>
        <taxon>Pseudomonadati</taxon>
        <taxon>Bacteroidota</taxon>
        <taxon>Cytophagia</taxon>
        <taxon>Cytophagales</taxon>
        <taxon>Cytophagaceae</taxon>
        <taxon>Rhabdobacter</taxon>
    </lineage>
</organism>
<dbReference type="Pfam" id="PF00106">
    <property type="entry name" value="adh_short"/>
    <property type="match status" value="1"/>
</dbReference>
<dbReference type="InterPro" id="IPR002347">
    <property type="entry name" value="SDR_fam"/>
</dbReference>
<dbReference type="RefSeq" id="WP_184174053.1">
    <property type="nucleotide sequence ID" value="NZ_JACHGF010000003.1"/>
</dbReference>
<evidence type="ECO:0000256" key="2">
    <source>
        <dbReference type="ARBA" id="ARBA00023002"/>
    </source>
</evidence>
<evidence type="ECO:0000313" key="4">
    <source>
        <dbReference type="EMBL" id="MBB5284086.1"/>
    </source>
</evidence>